<gene>
    <name evidence="1" type="ORF">PROAA_220009</name>
</gene>
<name>A0A1A8XQM5_9RHOO</name>
<evidence type="ECO:0000313" key="2">
    <source>
        <dbReference type="Proteomes" id="UP000199600"/>
    </source>
</evidence>
<dbReference type="AlphaFoldDB" id="A0A1A8XQM5"/>
<evidence type="ECO:0000313" key="1">
    <source>
        <dbReference type="EMBL" id="SBT07430.1"/>
    </source>
</evidence>
<accession>A0A1A8XQM5</accession>
<reference evidence="1 2" key="1">
    <citation type="submission" date="2016-06" db="EMBL/GenBank/DDBJ databases">
        <authorList>
            <person name="Kjaerup R.B."/>
            <person name="Dalgaard T.S."/>
            <person name="Juul-Madsen H.R."/>
        </authorList>
    </citation>
    <scope>NUCLEOTIDE SEQUENCE [LARGE SCALE GENOMIC DNA]</scope>
    <source>
        <strain evidence="1">2</strain>
    </source>
</reference>
<keyword evidence="2" id="KW-1185">Reference proteome</keyword>
<proteinExistence type="predicted"/>
<dbReference type="InterPro" id="IPR010921">
    <property type="entry name" value="Trp_repressor/repl_initiator"/>
</dbReference>
<organism evidence="1 2">
    <name type="scientific">Candidatus Propionivibrio aalborgensis</name>
    <dbReference type="NCBI Taxonomy" id="1860101"/>
    <lineage>
        <taxon>Bacteria</taxon>
        <taxon>Pseudomonadati</taxon>
        <taxon>Pseudomonadota</taxon>
        <taxon>Betaproteobacteria</taxon>
        <taxon>Rhodocyclales</taxon>
        <taxon>Rhodocyclaceae</taxon>
        <taxon>Propionivibrio</taxon>
    </lineage>
</organism>
<dbReference type="Proteomes" id="UP000199600">
    <property type="component" value="Unassembled WGS sequence"/>
</dbReference>
<sequence length="85" mass="9456">MRRPRRNHTAAFMAKVAIAALKGDETLSALAEEFDVHLNQITRWKTQLLENVVGVFATAAEKQSAVPDLKDLHAKIGQQALEIDF</sequence>
<dbReference type="GO" id="GO:0043565">
    <property type="term" value="F:sequence-specific DNA binding"/>
    <property type="evidence" value="ECO:0007669"/>
    <property type="project" value="InterPro"/>
</dbReference>
<protein>
    <submittedName>
        <fullName evidence="1">Transposase</fullName>
    </submittedName>
</protein>
<dbReference type="SUPFAM" id="SSF48295">
    <property type="entry name" value="TrpR-like"/>
    <property type="match status" value="1"/>
</dbReference>
<dbReference type="EMBL" id="FLQY01000135">
    <property type="protein sequence ID" value="SBT07430.1"/>
    <property type="molecule type" value="Genomic_DNA"/>
</dbReference>